<dbReference type="InterPro" id="IPR044876">
    <property type="entry name" value="HRDC_dom_sf"/>
</dbReference>
<gene>
    <name evidence="1" type="primary">rpo4</name>
    <name evidence="1" type="synonym">rpoF</name>
    <name evidence="2" type="ORF">APG10_00110</name>
    <name evidence="3" type="ORF">APG11_01413</name>
    <name evidence="4" type="ORF">APG12_00163</name>
</gene>
<accession>A0A150IR17</accession>
<dbReference type="PANTHER" id="PTHR39646">
    <property type="entry name" value="RNA POLYMERASE RPB4"/>
    <property type="match status" value="1"/>
</dbReference>
<protein>
    <recommendedName>
        <fullName evidence="1">DNA-directed RNA polymerase subunit Rpo4</fullName>
        <ecNumber evidence="1">2.7.7.6</ecNumber>
    </recommendedName>
    <alternativeName>
        <fullName evidence="1">DNA-directed RNA polymerase subunit F</fullName>
    </alternativeName>
</protein>
<dbReference type="EC" id="2.7.7.6" evidence="1"/>
<dbReference type="AlphaFoldDB" id="A0A150IR17"/>
<evidence type="ECO:0000256" key="1">
    <source>
        <dbReference type="HAMAP-Rule" id="MF_00864"/>
    </source>
</evidence>
<dbReference type="HAMAP" id="MF_00864">
    <property type="entry name" value="RNApol_arch_Rpo4"/>
    <property type="match status" value="1"/>
</dbReference>
<evidence type="ECO:0000313" key="2">
    <source>
        <dbReference type="EMBL" id="KYC46240.1"/>
    </source>
</evidence>
<dbReference type="Proteomes" id="UP000092403">
    <property type="component" value="Unassembled WGS sequence"/>
</dbReference>
<comment type="similarity">
    <text evidence="1">Belongs to the eukaryotic RPB4 RNA polymerase subunit family.</text>
</comment>
<keyword evidence="1" id="KW-0548">Nucleotidyltransferase</keyword>
<name>A0A150IR17_9EURY</name>
<evidence type="ECO:0000313" key="4">
    <source>
        <dbReference type="EMBL" id="KYC51238.1"/>
    </source>
</evidence>
<accession>A0A150IML2</accession>
<keyword evidence="1" id="KW-0963">Cytoplasm</keyword>
<dbReference type="GO" id="GO:0005737">
    <property type="term" value="C:cytoplasm"/>
    <property type="evidence" value="ECO:0007669"/>
    <property type="project" value="UniProtKB-SubCell"/>
</dbReference>
<dbReference type="Pfam" id="PF03874">
    <property type="entry name" value="RNA_pol_Rpb4"/>
    <property type="match status" value="1"/>
</dbReference>
<dbReference type="EMBL" id="LNJC01000002">
    <property type="protein sequence ID" value="KYC51238.1"/>
    <property type="molecule type" value="Genomic_DNA"/>
</dbReference>
<dbReference type="InterPro" id="IPR005574">
    <property type="entry name" value="Rpb4/RPC9"/>
</dbReference>
<evidence type="ECO:0000313" key="6">
    <source>
        <dbReference type="Proteomes" id="UP000092401"/>
    </source>
</evidence>
<evidence type="ECO:0000313" key="5">
    <source>
        <dbReference type="Proteomes" id="UP000091929"/>
    </source>
</evidence>
<dbReference type="Gene3D" id="1.10.150.80">
    <property type="entry name" value="HRDC domain"/>
    <property type="match status" value="1"/>
</dbReference>
<reference evidence="5 6" key="1">
    <citation type="journal article" date="2016" name="ISME J.">
        <title>Chasing the elusive Euryarchaeota class WSA2: genomes reveal a uniquely fastidious methyl-reducing methanogen.</title>
        <authorList>
            <person name="Nobu M.K."/>
            <person name="Narihiro T."/>
            <person name="Kuroda K."/>
            <person name="Mei R."/>
            <person name="Liu W.T."/>
        </authorList>
    </citation>
    <scope>NUCLEOTIDE SEQUENCE [LARGE SCALE GENOMIC DNA]</scope>
    <source>
        <strain evidence="2">B03fssc0709_Meth_Bin005</strain>
        <strain evidence="3">B15fssc0709_Meth_Bin003</strain>
        <strain evidence="4">BMIXfssc0709_Meth_Bin006</strain>
    </source>
</reference>
<dbReference type="GO" id="GO:0000166">
    <property type="term" value="F:nucleotide binding"/>
    <property type="evidence" value="ECO:0007669"/>
    <property type="project" value="InterPro"/>
</dbReference>
<dbReference type="SUPFAM" id="SSF47819">
    <property type="entry name" value="HRDC-like"/>
    <property type="match status" value="1"/>
</dbReference>
<comment type="catalytic activity">
    <reaction evidence="1">
        <text>RNA(n) + a ribonucleoside 5'-triphosphate = RNA(n+1) + diphosphate</text>
        <dbReference type="Rhea" id="RHEA:21248"/>
        <dbReference type="Rhea" id="RHEA-COMP:14527"/>
        <dbReference type="Rhea" id="RHEA-COMP:17342"/>
        <dbReference type="ChEBI" id="CHEBI:33019"/>
        <dbReference type="ChEBI" id="CHEBI:61557"/>
        <dbReference type="ChEBI" id="CHEBI:140395"/>
        <dbReference type="EC" id="2.7.7.6"/>
    </reaction>
</comment>
<sequence length="113" mass="13038">MIGKEIISEDIVPIAKVKEILSSRAEKIELGYEQGISLDYTNKFSKMEIEDIEKATAELTEKVPRLKKENIVKIVDIVPEDKKDIEVLFSKERLILDDEEINSILEIMAKYKK</sequence>
<comment type="function">
    <text evidence="1">DNA-dependent RNA polymerase (RNAP) catalyzes the transcription of DNA into RNA using the four ribonucleoside triphosphates as substrates. This subunit is less well bound than the others.</text>
</comment>
<dbReference type="EMBL" id="LNGE01000002">
    <property type="protein sequence ID" value="KYC46240.1"/>
    <property type="molecule type" value="Genomic_DNA"/>
</dbReference>
<evidence type="ECO:0000313" key="3">
    <source>
        <dbReference type="EMBL" id="KYC47104.1"/>
    </source>
</evidence>
<dbReference type="InterPro" id="IPR010997">
    <property type="entry name" value="HRDC-like_sf"/>
</dbReference>
<dbReference type="EMBL" id="LNGF01000033">
    <property type="protein sequence ID" value="KYC47104.1"/>
    <property type="molecule type" value="Genomic_DNA"/>
</dbReference>
<dbReference type="PANTHER" id="PTHR39646:SF1">
    <property type="entry name" value="DNA-DIRECTED RNA POLYMERASE SUBUNIT RPO4"/>
    <property type="match status" value="1"/>
</dbReference>
<organism evidence="3 5">
    <name type="scientific">Candidatus Methanofastidiosum methylothiophilum</name>
    <dbReference type="NCBI Taxonomy" id="1705564"/>
    <lineage>
        <taxon>Archaea</taxon>
        <taxon>Methanobacteriati</taxon>
        <taxon>Methanobacteriota</taxon>
        <taxon>Stenosarchaea group</taxon>
        <taxon>Candidatus Methanofastidiosia</taxon>
        <taxon>Candidatus Methanofastidiosales</taxon>
        <taxon>Candidatus Methanofastidiosaceae</taxon>
        <taxon>Candidatus Methanofastidiosum</taxon>
    </lineage>
</organism>
<dbReference type="PIRSF" id="PIRSF005053">
    <property type="entry name" value="RNA_pol_F_arch"/>
    <property type="match status" value="1"/>
</dbReference>
<dbReference type="Proteomes" id="UP000092401">
    <property type="component" value="Unassembled WGS sequence"/>
</dbReference>
<keyword evidence="1" id="KW-0808">Transferase</keyword>
<comment type="subcellular location">
    <subcellularLocation>
        <location evidence="1">Cytoplasm</location>
    </subcellularLocation>
</comment>
<dbReference type="Gene3D" id="6.10.140.10">
    <property type="match status" value="1"/>
</dbReference>
<dbReference type="GO" id="GO:0006352">
    <property type="term" value="P:DNA-templated transcription initiation"/>
    <property type="evidence" value="ECO:0007669"/>
    <property type="project" value="InterPro"/>
</dbReference>
<dbReference type="GO" id="GO:0003899">
    <property type="term" value="F:DNA-directed RNA polymerase activity"/>
    <property type="evidence" value="ECO:0007669"/>
    <property type="project" value="UniProtKB-UniRule"/>
</dbReference>
<dbReference type="Proteomes" id="UP000091929">
    <property type="component" value="Unassembled WGS sequence"/>
</dbReference>
<keyword evidence="1" id="KW-0240">DNA-directed RNA polymerase</keyword>
<proteinExistence type="inferred from homology"/>
<keyword evidence="1" id="KW-0804">Transcription</keyword>
<comment type="subunit">
    <text evidence="1">Part of the RNA polymerase complex. Forms a stalk with Rpo7 that extends from the main structure.</text>
</comment>
<dbReference type="InterPro" id="IPR010924">
    <property type="entry name" value="Rpo4"/>
</dbReference>
<dbReference type="GO" id="GO:0000428">
    <property type="term" value="C:DNA-directed RNA polymerase complex"/>
    <property type="evidence" value="ECO:0007669"/>
    <property type="project" value="UniProtKB-KW"/>
</dbReference>
<accession>A0A150J271</accession>
<comment type="caution">
    <text evidence="3">The sequence shown here is derived from an EMBL/GenBank/DDBJ whole genome shotgun (WGS) entry which is preliminary data.</text>
</comment>